<dbReference type="Gene3D" id="2.100.10.30">
    <property type="entry name" value="Jacalin-like lectin domain"/>
    <property type="match status" value="1"/>
</dbReference>
<dbReference type="AlphaFoldDB" id="A0A319BWD3"/>
<dbReference type="GeneID" id="37136470"/>
<name>A0A319BWD3_9EURO</name>
<gene>
    <name evidence="2" type="ORF">BO82DRAFT_345929</name>
</gene>
<dbReference type="EMBL" id="KZ821747">
    <property type="protein sequence ID" value="PYH77004.1"/>
    <property type="molecule type" value="Genomic_DNA"/>
</dbReference>
<dbReference type="VEuPathDB" id="FungiDB:BO82DRAFT_345929"/>
<proteinExistence type="predicted"/>
<dbReference type="InterPro" id="IPR001229">
    <property type="entry name" value="Jacalin-like_lectin_dom"/>
</dbReference>
<dbReference type="Proteomes" id="UP000248340">
    <property type="component" value="Unassembled WGS sequence"/>
</dbReference>
<dbReference type="OrthoDB" id="4284408at2759"/>
<sequence>MSGIEDLVQDGPYGGLGGSAYNATHEEQKIRRLDAWSADYSGYNVLGAIQFTFQDGSSSGRVGGRDPNIGYNPKSFVFDDEETIDKFTVYAGDNEGFVNGFNFHTTQGNEFEIGSTDGLESDVPSLGSNGEWAGAAGRDSSHGADAVIDSMILYFK</sequence>
<protein>
    <recommendedName>
        <fullName evidence="1">Jacalin-type lectin domain-containing protein</fullName>
    </recommendedName>
</protein>
<keyword evidence="3" id="KW-1185">Reference proteome</keyword>
<evidence type="ECO:0000313" key="2">
    <source>
        <dbReference type="EMBL" id="PYH77004.1"/>
    </source>
</evidence>
<dbReference type="SUPFAM" id="SSF51101">
    <property type="entry name" value="Mannose-binding lectins"/>
    <property type="match status" value="1"/>
</dbReference>
<dbReference type="RefSeq" id="XP_025487204.1">
    <property type="nucleotide sequence ID" value="XM_025633729.1"/>
</dbReference>
<reference evidence="2 3" key="1">
    <citation type="submission" date="2016-12" db="EMBL/GenBank/DDBJ databases">
        <title>The genomes of Aspergillus section Nigri reveals drivers in fungal speciation.</title>
        <authorList>
            <consortium name="DOE Joint Genome Institute"/>
            <person name="Vesth T.C."/>
            <person name="Nybo J."/>
            <person name="Theobald S."/>
            <person name="Brandl J."/>
            <person name="Frisvad J.C."/>
            <person name="Nielsen K.F."/>
            <person name="Lyhne E.K."/>
            <person name="Kogle M.E."/>
            <person name="Kuo A."/>
            <person name="Riley R."/>
            <person name="Clum A."/>
            <person name="Nolan M."/>
            <person name="Lipzen A."/>
            <person name="Salamov A."/>
            <person name="Henrissat B."/>
            <person name="Wiebenga A."/>
            <person name="De Vries R.P."/>
            <person name="Grigoriev I.V."/>
            <person name="Mortensen U.H."/>
            <person name="Andersen M.R."/>
            <person name="Baker S.E."/>
        </authorList>
    </citation>
    <scope>NUCLEOTIDE SEQUENCE [LARGE SCALE GENOMIC DNA]</scope>
    <source>
        <strain evidence="2 3">CBS 121591</strain>
    </source>
</reference>
<accession>A0A319BWD3</accession>
<evidence type="ECO:0000259" key="1">
    <source>
        <dbReference type="Pfam" id="PF01419"/>
    </source>
</evidence>
<evidence type="ECO:0000313" key="3">
    <source>
        <dbReference type="Proteomes" id="UP000248340"/>
    </source>
</evidence>
<dbReference type="InterPro" id="IPR036404">
    <property type="entry name" value="Jacalin-like_lectin_dom_sf"/>
</dbReference>
<feature type="domain" description="Jacalin-type lectin" evidence="1">
    <location>
        <begin position="11"/>
        <end position="140"/>
    </location>
</feature>
<organism evidence="2 3">
    <name type="scientific">Aspergillus uvarum CBS 121591</name>
    <dbReference type="NCBI Taxonomy" id="1448315"/>
    <lineage>
        <taxon>Eukaryota</taxon>
        <taxon>Fungi</taxon>
        <taxon>Dikarya</taxon>
        <taxon>Ascomycota</taxon>
        <taxon>Pezizomycotina</taxon>
        <taxon>Eurotiomycetes</taxon>
        <taxon>Eurotiomycetidae</taxon>
        <taxon>Eurotiales</taxon>
        <taxon>Aspergillaceae</taxon>
        <taxon>Aspergillus</taxon>
        <taxon>Aspergillus subgen. Circumdati</taxon>
    </lineage>
</organism>
<dbReference type="Pfam" id="PF01419">
    <property type="entry name" value="Jacalin"/>
    <property type="match status" value="1"/>
</dbReference>